<dbReference type="EMBL" id="FN313771">
    <property type="protein sequence ID" value="CAX69505.1"/>
    <property type="molecule type" value="mRNA"/>
</dbReference>
<organism evidence="3">
    <name type="scientific">Schistosoma japonicum</name>
    <name type="common">Blood fluke</name>
    <dbReference type="NCBI Taxonomy" id="6182"/>
    <lineage>
        <taxon>Eukaryota</taxon>
        <taxon>Metazoa</taxon>
        <taxon>Spiralia</taxon>
        <taxon>Lophotrochozoa</taxon>
        <taxon>Platyhelminthes</taxon>
        <taxon>Trematoda</taxon>
        <taxon>Digenea</taxon>
        <taxon>Strigeidida</taxon>
        <taxon>Schistosomatoidea</taxon>
        <taxon>Schistosomatidae</taxon>
        <taxon>Schistosoma</taxon>
    </lineage>
</organism>
<dbReference type="PANTHER" id="PTHR13281:SF0">
    <property type="entry name" value="TRANSMEMBRANE PROTEIN 70, MITOCHONDRIAL"/>
    <property type="match status" value="1"/>
</dbReference>
<evidence type="ECO:0000313" key="3">
    <source>
        <dbReference type="EMBL" id="CAX69505.1"/>
    </source>
</evidence>
<protein>
    <submittedName>
        <fullName evidence="3">Hypotheticial protein</fullName>
    </submittedName>
</protein>
<dbReference type="InterPro" id="IPR009724">
    <property type="entry name" value="TMEM70"/>
</dbReference>
<feature type="transmembrane region" description="Helical" evidence="2">
    <location>
        <begin position="62"/>
        <end position="86"/>
    </location>
</feature>
<evidence type="ECO:0000256" key="2">
    <source>
        <dbReference type="SAM" id="Phobius"/>
    </source>
</evidence>
<proteinExistence type="evidence at transcript level"/>
<feature type="transmembrane region" description="Helical" evidence="2">
    <location>
        <begin position="93"/>
        <end position="115"/>
    </location>
</feature>
<name>C1L477_SCHJA</name>
<accession>C1L477</accession>
<sequence length="200" mass="23227">MLRFYFHGFCSFNRYCGFSGVRWVNRPHYSITWRGAVTTKSDSTVVETKKQYLVYQSPHRRLVLGAKTFSLLSSSVVLLLQPFIFLKIADPRVFCVSLFGGLIFSLSTPLLLHLLTCSHVTEIYYDKEKKTFTAYLKGLFLNTKKLEFTAEDVKYIEPTFTMASIMAKGVPLFISEEHFKDIEIYKQLVRFNEPLDVKKF</sequence>
<reference evidence="3" key="2">
    <citation type="submission" date="2009-03" db="EMBL/GenBank/DDBJ databases">
        <authorList>
            <person name="Gang L."/>
        </authorList>
    </citation>
    <scope>NUCLEOTIDE SEQUENCE</scope>
    <source>
        <strain evidence="3">Anhui</strain>
    </source>
</reference>
<evidence type="ECO:0000256" key="1">
    <source>
        <dbReference type="ARBA" id="ARBA00005280"/>
    </source>
</evidence>
<dbReference type="GO" id="GO:0033615">
    <property type="term" value="P:mitochondrial proton-transporting ATP synthase complex assembly"/>
    <property type="evidence" value="ECO:0007669"/>
    <property type="project" value="TreeGrafter"/>
</dbReference>
<dbReference type="InterPro" id="IPR045325">
    <property type="entry name" value="TMEM70/TMEM186/TMEM223"/>
</dbReference>
<keyword evidence="2" id="KW-1133">Transmembrane helix</keyword>
<keyword evidence="2" id="KW-0472">Membrane</keyword>
<reference evidence="3" key="1">
    <citation type="journal article" date="2009" name="Nature">
        <title>The Schistosoma japonicum genome reveals features of host-parasite interplay.</title>
        <authorList>
            <person name="Liu F."/>
            <person name="Zhou Y."/>
            <person name="Wang Z.Q."/>
            <person name="Lu G."/>
            <person name="Zheng H."/>
            <person name="Brindley P.J."/>
            <person name="McManus D.P."/>
            <person name="Blair D."/>
            <person name="Zhang Q.H."/>
            <person name="Zhong Y."/>
            <person name="Wang S."/>
            <person name="Han Z.G."/>
            <person name="Chen Z."/>
        </authorList>
    </citation>
    <scope>NUCLEOTIDE SEQUENCE</scope>
    <source>
        <strain evidence="3">Anhui</strain>
    </source>
</reference>
<dbReference type="GO" id="GO:0031966">
    <property type="term" value="C:mitochondrial membrane"/>
    <property type="evidence" value="ECO:0007669"/>
    <property type="project" value="TreeGrafter"/>
</dbReference>
<dbReference type="AlphaFoldDB" id="C1L477"/>
<dbReference type="PANTHER" id="PTHR13281">
    <property type="entry name" value="TRANSMEMBRANE PROTEIN 70, MITOCHONDRIAL"/>
    <property type="match status" value="1"/>
</dbReference>
<keyword evidence="2" id="KW-0812">Transmembrane</keyword>
<comment type="similarity">
    <text evidence="1">Belongs to the TMEM70 family.</text>
</comment>
<dbReference type="Pfam" id="PF06979">
    <property type="entry name" value="TMEM70"/>
    <property type="match status" value="1"/>
</dbReference>